<evidence type="ECO:0000256" key="12">
    <source>
        <dbReference type="SAM" id="Phobius"/>
    </source>
</evidence>
<dbReference type="SUPFAM" id="SSF103190">
    <property type="entry name" value="Sensory domain-like"/>
    <property type="match status" value="1"/>
</dbReference>
<dbReference type="SMART" id="SM00304">
    <property type="entry name" value="HAMP"/>
    <property type="match status" value="1"/>
</dbReference>
<evidence type="ECO:0000256" key="7">
    <source>
        <dbReference type="ARBA" id="ARBA00022741"/>
    </source>
</evidence>
<keyword evidence="4" id="KW-1003">Cell membrane</keyword>
<dbReference type="RefSeq" id="WP_211421799.1">
    <property type="nucleotide sequence ID" value="NZ_CP072642.1"/>
</dbReference>
<evidence type="ECO:0000256" key="3">
    <source>
        <dbReference type="ARBA" id="ARBA00012438"/>
    </source>
</evidence>
<name>A0ABX8B1G6_9BACT</name>
<dbReference type="Pfam" id="PF00672">
    <property type="entry name" value="HAMP"/>
    <property type="match status" value="1"/>
</dbReference>
<evidence type="ECO:0000259" key="13">
    <source>
        <dbReference type="PROSITE" id="PS50885"/>
    </source>
</evidence>
<keyword evidence="6" id="KW-0808">Transferase</keyword>
<reference evidence="14 15" key="1">
    <citation type="submission" date="2021-03" db="EMBL/GenBank/DDBJ databases">
        <title>Genomic and phenotypic characterization of Chloracidobacterium isolates provides evidence for multiple species.</title>
        <authorList>
            <person name="Saini M.K."/>
            <person name="Costas A.M.G."/>
            <person name="Tank M."/>
            <person name="Bryant D.A."/>
        </authorList>
    </citation>
    <scope>NUCLEOTIDE SEQUENCE [LARGE SCALE GENOMIC DNA]</scope>
    <source>
        <strain evidence="14 15">N</strain>
    </source>
</reference>
<dbReference type="Proteomes" id="UP000677668">
    <property type="component" value="Chromosome 1"/>
</dbReference>
<organism evidence="14 15">
    <name type="scientific">Chloracidobacterium sp. N</name>
    <dbReference type="NCBI Taxonomy" id="2821540"/>
    <lineage>
        <taxon>Bacteria</taxon>
        <taxon>Pseudomonadati</taxon>
        <taxon>Acidobacteriota</taxon>
        <taxon>Terriglobia</taxon>
        <taxon>Terriglobales</taxon>
        <taxon>Acidobacteriaceae</taxon>
        <taxon>Chloracidobacterium</taxon>
        <taxon>Chloracidobacterium aggregatum</taxon>
    </lineage>
</organism>
<evidence type="ECO:0000256" key="10">
    <source>
        <dbReference type="ARBA" id="ARBA00023012"/>
    </source>
</evidence>
<dbReference type="Gene3D" id="6.10.340.10">
    <property type="match status" value="1"/>
</dbReference>
<protein>
    <recommendedName>
        <fullName evidence="3">histidine kinase</fullName>
        <ecNumber evidence="3">2.7.13.3</ecNumber>
    </recommendedName>
</protein>
<dbReference type="PANTHER" id="PTHR45528">
    <property type="entry name" value="SENSOR HISTIDINE KINASE CPXA"/>
    <property type="match status" value="1"/>
</dbReference>
<keyword evidence="7" id="KW-0547">Nucleotide-binding</keyword>
<evidence type="ECO:0000256" key="4">
    <source>
        <dbReference type="ARBA" id="ARBA00022475"/>
    </source>
</evidence>
<keyword evidence="8" id="KW-0418">Kinase</keyword>
<evidence type="ECO:0000256" key="6">
    <source>
        <dbReference type="ARBA" id="ARBA00022679"/>
    </source>
</evidence>
<keyword evidence="12" id="KW-1133">Transmembrane helix</keyword>
<dbReference type="InterPro" id="IPR050398">
    <property type="entry name" value="HssS/ArlS-like"/>
</dbReference>
<gene>
    <name evidence="14" type="ORF">J8C05_08550</name>
</gene>
<dbReference type="PROSITE" id="PS50885">
    <property type="entry name" value="HAMP"/>
    <property type="match status" value="1"/>
</dbReference>
<comment type="subcellular location">
    <subcellularLocation>
        <location evidence="2">Cell membrane</location>
        <topology evidence="2">Multi-pass membrane protein</topology>
    </subcellularLocation>
</comment>
<evidence type="ECO:0000256" key="8">
    <source>
        <dbReference type="ARBA" id="ARBA00022777"/>
    </source>
</evidence>
<dbReference type="SUPFAM" id="SSF158472">
    <property type="entry name" value="HAMP domain-like"/>
    <property type="match status" value="1"/>
</dbReference>
<sequence>MKLNIRNKLAIFAALLIFAPLALSALAFVVIVSGTIDGNARRDIEKDARLADRILRSRQQALREVAQSTAQAIAAENLIDSAAAPTGASSASGNPAQVAQQSQAGGRQKLSQLLRQRVESSGVDFLATLDTKGQVLMRSAGSGDSSFGDNPLFIKAKNAAESNQPDALLRALVSGAVNETPDLLRDFGLAEQFNRNVASQVGLTLEGIAPVVSGNRVQGYVVAGQLINNAPQDENRPLTALTREIKQTLYRDLQDVSVTLVLSKDKKVISASDPRALGVAIQGPLADDKPTAVNNTLLGGDYKTAFAPIKEPSDLTIIGYVGVGVRESYFSQVFNTTLLIIAIVTGVSLVLGVGIAFYLSQLLTKPILQLTEAANRISLGELDEPIVVATGDEIGELGESLERMRISLKQAIERLRSRR</sequence>
<evidence type="ECO:0000313" key="14">
    <source>
        <dbReference type="EMBL" id="QUV93416.1"/>
    </source>
</evidence>
<evidence type="ECO:0000313" key="15">
    <source>
        <dbReference type="Proteomes" id="UP000677668"/>
    </source>
</evidence>
<evidence type="ECO:0000256" key="2">
    <source>
        <dbReference type="ARBA" id="ARBA00004651"/>
    </source>
</evidence>
<evidence type="ECO:0000256" key="11">
    <source>
        <dbReference type="ARBA" id="ARBA00023136"/>
    </source>
</evidence>
<keyword evidence="5" id="KW-0597">Phosphoprotein</keyword>
<keyword evidence="12" id="KW-0812">Transmembrane</keyword>
<keyword evidence="10" id="KW-0902">Two-component regulatory system</keyword>
<keyword evidence="15" id="KW-1185">Reference proteome</keyword>
<dbReference type="CDD" id="cd06225">
    <property type="entry name" value="HAMP"/>
    <property type="match status" value="1"/>
</dbReference>
<dbReference type="InterPro" id="IPR029151">
    <property type="entry name" value="Sensor-like_sf"/>
</dbReference>
<evidence type="ECO:0000256" key="9">
    <source>
        <dbReference type="ARBA" id="ARBA00022840"/>
    </source>
</evidence>
<accession>A0ABX8B1G6</accession>
<feature type="domain" description="HAMP" evidence="13">
    <location>
        <begin position="361"/>
        <end position="413"/>
    </location>
</feature>
<dbReference type="PANTHER" id="PTHR45528:SF1">
    <property type="entry name" value="SENSOR HISTIDINE KINASE CPXA"/>
    <property type="match status" value="1"/>
</dbReference>
<dbReference type="InterPro" id="IPR003660">
    <property type="entry name" value="HAMP_dom"/>
</dbReference>
<keyword evidence="9" id="KW-0067">ATP-binding</keyword>
<proteinExistence type="predicted"/>
<dbReference type="EC" id="2.7.13.3" evidence="3"/>
<evidence type="ECO:0000256" key="1">
    <source>
        <dbReference type="ARBA" id="ARBA00000085"/>
    </source>
</evidence>
<dbReference type="EMBL" id="CP072642">
    <property type="protein sequence ID" value="QUV93416.1"/>
    <property type="molecule type" value="Genomic_DNA"/>
</dbReference>
<keyword evidence="11 12" id="KW-0472">Membrane</keyword>
<comment type="catalytic activity">
    <reaction evidence="1">
        <text>ATP + protein L-histidine = ADP + protein N-phospho-L-histidine.</text>
        <dbReference type="EC" id="2.7.13.3"/>
    </reaction>
</comment>
<evidence type="ECO:0000256" key="5">
    <source>
        <dbReference type="ARBA" id="ARBA00022553"/>
    </source>
</evidence>
<feature type="transmembrane region" description="Helical" evidence="12">
    <location>
        <begin position="338"/>
        <end position="359"/>
    </location>
</feature>